<keyword evidence="6" id="KW-0274">FAD</keyword>
<keyword evidence="10" id="KW-0406">Ion transport</keyword>
<evidence type="ECO:0000256" key="13">
    <source>
        <dbReference type="SAM" id="Phobius"/>
    </source>
</evidence>
<dbReference type="RefSeq" id="XP_031856992.1">
    <property type="nucleotide sequence ID" value="XM_032001101.1"/>
</dbReference>
<feature type="transmembrane region" description="Helical" evidence="13">
    <location>
        <begin position="231"/>
        <end position="249"/>
    </location>
</feature>
<evidence type="ECO:0000313" key="16">
    <source>
        <dbReference type="EMBL" id="VVT58800.1"/>
    </source>
</evidence>
<dbReference type="InterPro" id="IPR039261">
    <property type="entry name" value="FNR_nucleotide-bd"/>
</dbReference>
<keyword evidence="11 13" id="KW-0472">Membrane</keyword>
<evidence type="ECO:0000256" key="5">
    <source>
        <dbReference type="ARBA" id="ARBA00022692"/>
    </source>
</evidence>
<evidence type="ECO:0000256" key="11">
    <source>
        <dbReference type="ARBA" id="ARBA00023136"/>
    </source>
</evidence>
<accession>A0A5E8C6U5</accession>
<keyword evidence="7" id="KW-0249">Electron transport</keyword>
<evidence type="ECO:0000256" key="8">
    <source>
        <dbReference type="ARBA" id="ARBA00022989"/>
    </source>
</evidence>
<sequence>MKIILVSIIFGLPTTVLANVEADALFLACLKLAGPYNYDCDGRVLVSPGYMASPCNCYSSAFLASYVDCINSAKNGNKERALKSLVTNCAESNTRHDLSTNYLKKTYLNETNNFIESTSYNNKTVTSNPLRFPQAQIDLYFRSYRSKTYSTYSSQLYGGLMNAYFAAILAIATISNFFRRCTPGFVQRMSRYRSVLWVRQHFANPALISYKHNIPVKWGPINMSLPTRAQGWVLAGYLCMFIIFMFIKYDVFEGNVTYSTKKIQLLRCVAERSGILAVSQFPLLFVFAGRNNFLLWVTGLSYDTMNVYHRWLARLMTTGAFIHVICFTLYFQSRHYYPNIFQVQYIRFGASAITAACLIMFFSLRHFREHFYEVFLTFHWALVIAFTATIWHHLKKAGHIEWLYAAVAIWAFDRAMRLAKIALNGVTVRGNAELHPQNLIKMKVHYTNFWRPKAGSYVFVHFLNLWGFWESHPFSVYPSFVEGEENVLVLCMRVRKGKTRKIQNYLEKQPYWFKSMPLFIDGPYGHAFPIQNSESIVFISGGIGFTAMYSYACNLKHLGGRRQMKFIWAIRNYENTETFKEELSYLSNNRDINLVLYITNETGSSQSSLHIHEKKAAENSEEEIKEKTLEIINQNNIQINYGRPNIESIINTAIEEAPGSIGFAVCGPERMNDDVRLYGTRYMGKGKGRVDVFIEAFNW</sequence>
<dbReference type="SFLD" id="SFLDS00052">
    <property type="entry name" value="Ferric_Reductase_Domain"/>
    <property type="match status" value="1"/>
</dbReference>
<dbReference type="OrthoDB" id="167398at2759"/>
<feature type="chain" id="PRO_5023081985" description="FAD-binding FR-type domain-containing protein" evidence="14">
    <location>
        <begin position="19"/>
        <end position="699"/>
    </location>
</feature>
<dbReference type="EMBL" id="CABVLU010000005">
    <property type="protein sequence ID" value="VVT58800.1"/>
    <property type="molecule type" value="Genomic_DNA"/>
</dbReference>
<evidence type="ECO:0000256" key="9">
    <source>
        <dbReference type="ARBA" id="ARBA00023002"/>
    </source>
</evidence>
<dbReference type="PROSITE" id="PS51384">
    <property type="entry name" value="FAD_FR"/>
    <property type="match status" value="1"/>
</dbReference>
<evidence type="ECO:0000256" key="10">
    <source>
        <dbReference type="ARBA" id="ARBA00023065"/>
    </source>
</evidence>
<evidence type="ECO:0000256" key="1">
    <source>
        <dbReference type="ARBA" id="ARBA00004141"/>
    </source>
</evidence>
<dbReference type="PANTHER" id="PTHR32361:SF9">
    <property type="entry name" value="FERRIC REDUCTASE TRANSMEMBRANE COMPONENT 3-RELATED"/>
    <property type="match status" value="1"/>
</dbReference>
<evidence type="ECO:0000256" key="6">
    <source>
        <dbReference type="ARBA" id="ARBA00022827"/>
    </source>
</evidence>
<protein>
    <recommendedName>
        <fullName evidence="15">FAD-binding FR-type domain-containing protein</fullName>
    </recommendedName>
</protein>
<dbReference type="GO" id="GO:0006826">
    <property type="term" value="P:iron ion transport"/>
    <property type="evidence" value="ECO:0007669"/>
    <property type="project" value="TreeGrafter"/>
</dbReference>
<keyword evidence="12" id="KW-0325">Glycoprotein</keyword>
<dbReference type="Gene3D" id="3.40.50.80">
    <property type="entry name" value="Nucleotide-binding domain of ferredoxin-NADP reductase (FNR) module"/>
    <property type="match status" value="1"/>
</dbReference>
<dbReference type="Pfam" id="PF01794">
    <property type="entry name" value="Ferric_reduct"/>
    <property type="match status" value="1"/>
</dbReference>
<dbReference type="GeneID" id="43585201"/>
<name>A0A5E8C6U5_9ASCO</name>
<dbReference type="GO" id="GO:0015677">
    <property type="term" value="P:copper ion import"/>
    <property type="evidence" value="ECO:0007669"/>
    <property type="project" value="TreeGrafter"/>
</dbReference>
<evidence type="ECO:0000256" key="14">
    <source>
        <dbReference type="SAM" id="SignalP"/>
    </source>
</evidence>
<dbReference type="Pfam" id="PF08030">
    <property type="entry name" value="NAD_binding_6"/>
    <property type="match status" value="1"/>
</dbReference>
<dbReference type="Pfam" id="PF08022">
    <property type="entry name" value="FAD_binding_8"/>
    <property type="match status" value="1"/>
</dbReference>
<dbReference type="InterPro" id="IPR013121">
    <property type="entry name" value="Fe_red_NAD-bd_6"/>
</dbReference>
<reference evidence="16 17" key="1">
    <citation type="submission" date="2019-09" db="EMBL/GenBank/DDBJ databases">
        <authorList>
            <person name="Brejova B."/>
        </authorList>
    </citation>
    <scope>NUCLEOTIDE SEQUENCE [LARGE SCALE GENOMIC DNA]</scope>
</reference>
<evidence type="ECO:0000256" key="3">
    <source>
        <dbReference type="ARBA" id="ARBA00022448"/>
    </source>
</evidence>
<dbReference type="GO" id="GO:0005886">
    <property type="term" value="C:plasma membrane"/>
    <property type="evidence" value="ECO:0007669"/>
    <property type="project" value="TreeGrafter"/>
</dbReference>
<dbReference type="InterPro" id="IPR051410">
    <property type="entry name" value="Ferric/Cupric_Reductase"/>
</dbReference>
<keyword evidence="5 13" id="KW-0812">Transmembrane</keyword>
<dbReference type="InterPro" id="IPR013112">
    <property type="entry name" value="FAD-bd_8"/>
</dbReference>
<evidence type="ECO:0000256" key="4">
    <source>
        <dbReference type="ARBA" id="ARBA00022630"/>
    </source>
</evidence>
<keyword evidence="3" id="KW-0813">Transport</keyword>
<feature type="transmembrane region" description="Helical" evidence="13">
    <location>
        <begin position="345"/>
        <end position="364"/>
    </location>
</feature>
<comment type="similarity">
    <text evidence="2">Belongs to the ferric reductase (FRE) family.</text>
</comment>
<feature type="domain" description="FAD-binding FR-type" evidence="15">
    <location>
        <begin position="421"/>
        <end position="530"/>
    </location>
</feature>
<evidence type="ECO:0000259" key="15">
    <source>
        <dbReference type="PROSITE" id="PS51384"/>
    </source>
</evidence>
<dbReference type="AlphaFoldDB" id="A0A5E8C6U5"/>
<feature type="signal peptide" evidence="14">
    <location>
        <begin position="1"/>
        <end position="18"/>
    </location>
</feature>
<feature type="transmembrane region" description="Helical" evidence="13">
    <location>
        <begin position="371"/>
        <end position="391"/>
    </location>
</feature>
<keyword evidence="4" id="KW-0285">Flavoprotein</keyword>
<evidence type="ECO:0000256" key="12">
    <source>
        <dbReference type="ARBA" id="ARBA00023180"/>
    </source>
</evidence>
<dbReference type="InterPro" id="IPR013130">
    <property type="entry name" value="Fe3_Rdtase_TM_dom"/>
</dbReference>
<feature type="transmembrane region" description="Helical" evidence="13">
    <location>
        <begin position="156"/>
        <end position="178"/>
    </location>
</feature>
<dbReference type="Proteomes" id="UP000398389">
    <property type="component" value="Unassembled WGS sequence"/>
</dbReference>
<gene>
    <name evidence="16" type="ORF">SAPINGB_P006390</name>
</gene>
<proteinExistence type="inferred from homology"/>
<comment type="subcellular location">
    <subcellularLocation>
        <location evidence="1">Membrane</location>
        <topology evidence="1">Multi-pass membrane protein</topology>
    </subcellularLocation>
</comment>
<dbReference type="GO" id="GO:0006879">
    <property type="term" value="P:intracellular iron ion homeostasis"/>
    <property type="evidence" value="ECO:0007669"/>
    <property type="project" value="TreeGrafter"/>
</dbReference>
<organism evidence="16 17">
    <name type="scientific">Magnusiomyces paraingens</name>
    <dbReference type="NCBI Taxonomy" id="2606893"/>
    <lineage>
        <taxon>Eukaryota</taxon>
        <taxon>Fungi</taxon>
        <taxon>Dikarya</taxon>
        <taxon>Ascomycota</taxon>
        <taxon>Saccharomycotina</taxon>
        <taxon>Dipodascomycetes</taxon>
        <taxon>Dipodascales</taxon>
        <taxon>Dipodascaceae</taxon>
        <taxon>Magnusiomyces</taxon>
    </lineage>
</organism>
<evidence type="ECO:0000256" key="2">
    <source>
        <dbReference type="ARBA" id="ARBA00006278"/>
    </source>
</evidence>
<keyword evidence="17" id="KW-1185">Reference proteome</keyword>
<dbReference type="GO" id="GO:0000293">
    <property type="term" value="F:ferric-chelate reductase activity"/>
    <property type="evidence" value="ECO:0007669"/>
    <property type="project" value="UniProtKB-ARBA"/>
</dbReference>
<evidence type="ECO:0000313" key="17">
    <source>
        <dbReference type="Proteomes" id="UP000398389"/>
    </source>
</evidence>
<dbReference type="PANTHER" id="PTHR32361">
    <property type="entry name" value="FERRIC/CUPRIC REDUCTASE TRANSMEMBRANE COMPONENT"/>
    <property type="match status" value="1"/>
</dbReference>
<evidence type="ECO:0000256" key="7">
    <source>
        <dbReference type="ARBA" id="ARBA00022982"/>
    </source>
</evidence>
<dbReference type="SFLD" id="SFLDG01168">
    <property type="entry name" value="Ferric_reductase_subgroup_(FRE"/>
    <property type="match status" value="1"/>
</dbReference>
<keyword evidence="8 13" id="KW-1133">Transmembrane helix</keyword>
<keyword evidence="14" id="KW-0732">Signal</keyword>
<keyword evidence="9" id="KW-0560">Oxidoreductase</keyword>
<dbReference type="SUPFAM" id="SSF52343">
    <property type="entry name" value="Ferredoxin reductase-like, C-terminal NADP-linked domain"/>
    <property type="match status" value="1"/>
</dbReference>
<dbReference type="CDD" id="cd06186">
    <property type="entry name" value="NOX_Duox_like_FAD_NADP"/>
    <property type="match status" value="1"/>
</dbReference>
<feature type="transmembrane region" description="Helical" evidence="13">
    <location>
        <begin position="311"/>
        <end position="333"/>
    </location>
</feature>
<dbReference type="InterPro" id="IPR017927">
    <property type="entry name" value="FAD-bd_FR_type"/>
</dbReference>